<name>A0A3B1CJJ5_9ZZZZ</name>
<keyword evidence="8" id="KW-0511">Multifunctional enzyme</keyword>
<evidence type="ECO:0000259" key="9">
    <source>
        <dbReference type="PROSITE" id="PS51747"/>
    </source>
</evidence>
<evidence type="ECO:0000256" key="7">
    <source>
        <dbReference type="ARBA" id="ARBA00023002"/>
    </source>
</evidence>
<dbReference type="SUPFAM" id="SSF53927">
    <property type="entry name" value="Cytidine deaminase-like"/>
    <property type="match status" value="1"/>
</dbReference>
<evidence type="ECO:0000256" key="6">
    <source>
        <dbReference type="ARBA" id="ARBA00022857"/>
    </source>
</evidence>
<evidence type="ECO:0000256" key="2">
    <source>
        <dbReference type="ARBA" id="ARBA00004910"/>
    </source>
</evidence>
<dbReference type="UniPathway" id="UPA00275">
    <property type="reaction ID" value="UER00401"/>
</dbReference>
<dbReference type="PANTHER" id="PTHR38011">
    <property type="entry name" value="DIHYDROFOLATE REDUCTASE FAMILY PROTEIN (AFU_ORTHOLOGUE AFUA_8G06820)"/>
    <property type="match status" value="1"/>
</dbReference>
<protein>
    <submittedName>
        <fullName evidence="10">Diaminohydroxyphosphoribosylaminopyrimidine deaminase / 5-amino-6-(5-phosphoribosylamino)uracil reductase</fullName>
        <ecNumber evidence="10">1.1.1.193</ecNumber>
        <ecNumber evidence="10">3.5.4.26</ecNumber>
    </submittedName>
</protein>
<dbReference type="SUPFAM" id="SSF53597">
    <property type="entry name" value="Dihydrofolate reductase-like"/>
    <property type="match status" value="1"/>
</dbReference>
<dbReference type="InterPro" id="IPR050765">
    <property type="entry name" value="Riboflavin_Biosynth_HTPR"/>
</dbReference>
<dbReference type="GO" id="GO:0008270">
    <property type="term" value="F:zinc ion binding"/>
    <property type="evidence" value="ECO:0007669"/>
    <property type="project" value="InterPro"/>
</dbReference>
<dbReference type="Gene3D" id="3.40.140.10">
    <property type="entry name" value="Cytidine Deaminase, domain 2"/>
    <property type="match status" value="1"/>
</dbReference>
<accession>A0A3B1CJJ5</accession>
<evidence type="ECO:0000256" key="3">
    <source>
        <dbReference type="ARBA" id="ARBA00022619"/>
    </source>
</evidence>
<reference evidence="10" key="1">
    <citation type="submission" date="2018-06" db="EMBL/GenBank/DDBJ databases">
        <authorList>
            <person name="Zhirakovskaya E."/>
        </authorList>
    </citation>
    <scope>NUCLEOTIDE SEQUENCE</scope>
</reference>
<evidence type="ECO:0000256" key="5">
    <source>
        <dbReference type="ARBA" id="ARBA00022833"/>
    </source>
</evidence>
<dbReference type="EC" id="3.5.4.26" evidence="10"/>
<evidence type="ECO:0000256" key="1">
    <source>
        <dbReference type="ARBA" id="ARBA00004882"/>
    </source>
</evidence>
<gene>
    <name evidence="10" type="ORF">MNBD_NITROSPINAE02-2252</name>
</gene>
<keyword evidence="10" id="KW-0378">Hydrolase</keyword>
<evidence type="ECO:0000256" key="4">
    <source>
        <dbReference type="ARBA" id="ARBA00022723"/>
    </source>
</evidence>
<dbReference type="Pfam" id="PF00383">
    <property type="entry name" value="dCMP_cyt_deam_1"/>
    <property type="match status" value="1"/>
</dbReference>
<dbReference type="InterPro" id="IPR002125">
    <property type="entry name" value="CMP_dCMP_dom"/>
</dbReference>
<keyword evidence="4" id="KW-0479">Metal-binding</keyword>
<dbReference type="PIRSF" id="PIRSF006769">
    <property type="entry name" value="RibD"/>
    <property type="match status" value="1"/>
</dbReference>
<sequence length="366" mass="39086">MNLRERDAMWMGMAINLARKGKGRTAPNPCVGAVIVKNEKIIGQGWHKKAGWPHAEVVALGSCKTSPKGATLYVTLEPCNHHGKTGPCAVAITGAGIKKVVIGSRDTSPKKGSRGIGRLRRGGVKVRTGVLKKECDSLITDFIKHSSTGMPLVTLKTAITLDGKISTETGDSRWISSELSRRLVHRMRNEMDAVMIGAGTAVEDDPMLTCRFGRSRRDPLRVIVDGDLKIPITSKIIGSARSVPTLIATTRKAKISRIEETKKRGANVMVSPGGRGKVNLGWLMSELGKRNVMSVLLEGAGGLAGSAVDAGIVDRVMFFIAPKIVGGSRSAITGFAVKKMAEALEVKNVVINQIGPDLLIEGDIIK</sequence>
<comment type="pathway">
    <text evidence="2">Cofactor biosynthesis; riboflavin biosynthesis; 5-amino-6-(D-ribitylamino)uracil from GTP: step 3/4.</text>
</comment>
<dbReference type="GO" id="GO:0008835">
    <property type="term" value="F:diaminohydroxyphosphoribosylaminopyrimidine deaminase activity"/>
    <property type="evidence" value="ECO:0007669"/>
    <property type="project" value="UniProtKB-EC"/>
</dbReference>
<dbReference type="InterPro" id="IPR011549">
    <property type="entry name" value="RibD_C"/>
</dbReference>
<dbReference type="NCBIfam" id="TIGR00326">
    <property type="entry name" value="eubact_ribD"/>
    <property type="match status" value="1"/>
</dbReference>
<comment type="pathway">
    <text evidence="1">Cofactor biosynthesis; riboflavin biosynthesis; 5-amino-6-(D-ribitylamino)uracil from GTP: step 2/4.</text>
</comment>
<evidence type="ECO:0000313" key="10">
    <source>
        <dbReference type="EMBL" id="VAX24144.1"/>
    </source>
</evidence>
<dbReference type="PROSITE" id="PS00903">
    <property type="entry name" value="CYT_DCMP_DEAMINASES_1"/>
    <property type="match status" value="1"/>
</dbReference>
<dbReference type="EMBL" id="UOGE01000092">
    <property type="protein sequence ID" value="VAX24144.1"/>
    <property type="molecule type" value="Genomic_DNA"/>
</dbReference>
<dbReference type="InterPro" id="IPR016192">
    <property type="entry name" value="APOBEC/CMP_deaminase_Zn-bd"/>
</dbReference>
<proteinExistence type="predicted"/>
<keyword evidence="6" id="KW-0521">NADP</keyword>
<keyword evidence="3" id="KW-0686">Riboflavin biosynthesis</keyword>
<dbReference type="PROSITE" id="PS51747">
    <property type="entry name" value="CYT_DCMP_DEAMINASES_2"/>
    <property type="match status" value="1"/>
</dbReference>
<dbReference type="GO" id="GO:0050661">
    <property type="term" value="F:NADP binding"/>
    <property type="evidence" value="ECO:0007669"/>
    <property type="project" value="InterPro"/>
</dbReference>
<dbReference type="EC" id="1.1.1.193" evidence="10"/>
<dbReference type="Pfam" id="PF01872">
    <property type="entry name" value="RibD_C"/>
    <property type="match status" value="1"/>
</dbReference>
<dbReference type="GO" id="GO:0008703">
    <property type="term" value="F:5-amino-6-(5-phosphoribosylamino)uracil reductase activity"/>
    <property type="evidence" value="ECO:0007669"/>
    <property type="project" value="UniProtKB-EC"/>
</dbReference>
<dbReference type="InterPro" id="IPR016193">
    <property type="entry name" value="Cytidine_deaminase-like"/>
</dbReference>
<dbReference type="PANTHER" id="PTHR38011:SF7">
    <property type="entry name" value="2,5-DIAMINO-6-RIBOSYLAMINO-4(3H)-PYRIMIDINONE 5'-PHOSPHATE REDUCTASE"/>
    <property type="match status" value="1"/>
</dbReference>
<keyword evidence="5" id="KW-0862">Zinc</keyword>
<dbReference type="Gene3D" id="3.40.430.10">
    <property type="entry name" value="Dihydrofolate Reductase, subunit A"/>
    <property type="match status" value="1"/>
</dbReference>
<dbReference type="NCBIfam" id="TIGR00227">
    <property type="entry name" value="ribD_Cterm"/>
    <property type="match status" value="1"/>
</dbReference>
<dbReference type="InterPro" id="IPR004794">
    <property type="entry name" value="Eubact_RibD"/>
</dbReference>
<dbReference type="GO" id="GO:0009231">
    <property type="term" value="P:riboflavin biosynthetic process"/>
    <property type="evidence" value="ECO:0007669"/>
    <property type="project" value="UniProtKB-UniPathway"/>
</dbReference>
<dbReference type="AlphaFoldDB" id="A0A3B1CJJ5"/>
<keyword evidence="7 10" id="KW-0560">Oxidoreductase</keyword>
<organism evidence="10">
    <name type="scientific">hydrothermal vent metagenome</name>
    <dbReference type="NCBI Taxonomy" id="652676"/>
    <lineage>
        <taxon>unclassified sequences</taxon>
        <taxon>metagenomes</taxon>
        <taxon>ecological metagenomes</taxon>
    </lineage>
</organism>
<dbReference type="InterPro" id="IPR002734">
    <property type="entry name" value="RibDG_C"/>
</dbReference>
<dbReference type="CDD" id="cd01284">
    <property type="entry name" value="Riboflavin_deaminase-reductase"/>
    <property type="match status" value="1"/>
</dbReference>
<dbReference type="InterPro" id="IPR024072">
    <property type="entry name" value="DHFR-like_dom_sf"/>
</dbReference>
<feature type="domain" description="CMP/dCMP-type deaminase" evidence="9">
    <location>
        <begin position="5"/>
        <end position="127"/>
    </location>
</feature>
<evidence type="ECO:0000256" key="8">
    <source>
        <dbReference type="ARBA" id="ARBA00023268"/>
    </source>
</evidence>